<accession>A0A067U3B6</accession>
<evidence type="ECO:0000259" key="3">
    <source>
        <dbReference type="Pfam" id="PF00085"/>
    </source>
</evidence>
<name>A0A067U3B6_GALM3</name>
<dbReference type="HOGENOM" id="CLU_1896354_0_0_1"/>
<keyword evidence="1" id="KW-1015">Disulfide bond</keyword>
<dbReference type="InterPro" id="IPR036249">
    <property type="entry name" value="Thioredoxin-like_sf"/>
</dbReference>
<dbReference type="SUPFAM" id="SSF52833">
    <property type="entry name" value="Thioredoxin-like"/>
    <property type="match status" value="1"/>
</dbReference>
<evidence type="ECO:0000256" key="1">
    <source>
        <dbReference type="ARBA" id="ARBA00023157"/>
    </source>
</evidence>
<keyword evidence="5" id="KW-1185">Reference proteome</keyword>
<organism evidence="4 5">
    <name type="scientific">Galerina marginata (strain CBS 339.88)</name>
    <dbReference type="NCBI Taxonomy" id="685588"/>
    <lineage>
        <taxon>Eukaryota</taxon>
        <taxon>Fungi</taxon>
        <taxon>Dikarya</taxon>
        <taxon>Basidiomycota</taxon>
        <taxon>Agaricomycotina</taxon>
        <taxon>Agaricomycetes</taxon>
        <taxon>Agaricomycetidae</taxon>
        <taxon>Agaricales</taxon>
        <taxon>Agaricineae</taxon>
        <taxon>Strophariaceae</taxon>
        <taxon>Galerina</taxon>
    </lineage>
</organism>
<evidence type="ECO:0000313" key="4">
    <source>
        <dbReference type="EMBL" id="KDR85908.1"/>
    </source>
</evidence>
<feature type="region of interest" description="Disordered" evidence="2">
    <location>
        <begin position="109"/>
        <end position="134"/>
    </location>
</feature>
<evidence type="ECO:0000256" key="2">
    <source>
        <dbReference type="SAM" id="MobiDB-lite"/>
    </source>
</evidence>
<dbReference type="Gene3D" id="3.40.30.10">
    <property type="entry name" value="Glutaredoxin"/>
    <property type="match status" value="1"/>
</dbReference>
<feature type="compositionally biased region" description="Pro residues" evidence="2">
    <location>
        <begin position="112"/>
        <end position="123"/>
    </location>
</feature>
<dbReference type="EMBL" id="KL142367">
    <property type="protein sequence ID" value="KDR85908.1"/>
    <property type="molecule type" value="Genomic_DNA"/>
</dbReference>
<dbReference type="STRING" id="685588.A0A067U3B6"/>
<dbReference type="InterPro" id="IPR013766">
    <property type="entry name" value="Thioredoxin_domain"/>
</dbReference>
<dbReference type="Pfam" id="PF00085">
    <property type="entry name" value="Thioredoxin"/>
    <property type="match status" value="1"/>
</dbReference>
<feature type="domain" description="Thioredoxin" evidence="3">
    <location>
        <begin position="11"/>
        <end position="109"/>
    </location>
</feature>
<dbReference type="PANTHER" id="PTHR46115">
    <property type="entry name" value="THIOREDOXIN-LIKE PROTEIN 1"/>
    <property type="match status" value="1"/>
</dbReference>
<protein>
    <recommendedName>
        <fullName evidence="3">Thioredoxin domain-containing protein</fullName>
    </recommendedName>
</protein>
<gene>
    <name evidence="4" type="ORF">GALMADRAFT_235061</name>
</gene>
<reference evidence="5" key="1">
    <citation type="journal article" date="2014" name="Proc. Natl. Acad. Sci. U.S.A.">
        <title>Extensive sampling of basidiomycete genomes demonstrates inadequacy of the white-rot/brown-rot paradigm for wood decay fungi.</title>
        <authorList>
            <person name="Riley R."/>
            <person name="Salamov A.A."/>
            <person name="Brown D.W."/>
            <person name="Nagy L.G."/>
            <person name="Floudas D."/>
            <person name="Held B.W."/>
            <person name="Levasseur A."/>
            <person name="Lombard V."/>
            <person name="Morin E."/>
            <person name="Otillar R."/>
            <person name="Lindquist E.A."/>
            <person name="Sun H."/>
            <person name="LaButti K.M."/>
            <person name="Schmutz J."/>
            <person name="Jabbour D."/>
            <person name="Luo H."/>
            <person name="Baker S.E."/>
            <person name="Pisabarro A.G."/>
            <person name="Walton J.D."/>
            <person name="Blanchette R.A."/>
            <person name="Henrissat B."/>
            <person name="Martin F."/>
            <person name="Cullen D."/>
            <person name="Hibbett D.S."/>
            <person name="Grigoriev I.V."/>
        </authorList>
    </citation>
    <scope>NUCLEOTIDE SEQUENCE [LARGE SCALE GENOMIC DNA]</scope>
    <source>
        <strain evidence="5">CBS 339.88</strain>
    </source>
</reference>
<dbReference type="CDD" id="cd02947">
    <property type="entry name" value="TRX_family"/>
    <property type="match status" value="1"/>
</dbReference>
<proteinExistence type="predicted"/>
<sequence length="134" mass="15408">MPSRLIESLYEFKQITSRDSLVIVFFHCASWSLPSEQIEPIYEQISDLPEYRWLYFCTVNCDHQPDIVSLNGGPYPIPNVPTFIIFRNGRELGRAVGNNKATGIRNFIRNFTPPPHPPPPPQMYHPSGPYYPSN</sequence>
<dbReference type="Proteomes" id="UP000027222">
    <property type="component" value="Unassembled WGS sequence"/>
</dbReference>
<evidence type="ECO:0000313" key="5">
    <source>
        <dbReference type="Proteomes" id="UP000027222"/>
    </source>
</evidence>
<dbReference type="OrthoDB" id="2121326at2759"/>
<dbReference type="AlphaFoldDB" id="A0A067U3B6"/>